<dbReference type="InterPro" id="IPR052022">
    <property type="entry name" value="26kDa_periplasmic_antigen"/>
</dbReference>
<comment type="caution">
    <text evidence="2">The sequence shown here is derived from an EMBL/GenBank/DDBJ whole genome shotgun (WGS) entry which is preliminary data.</text>
</comment>
<sequence>MKSSTNIGMAILGVAIVVSGLFISNIQVKSRAFDRSVEVKGLAEREVAADLGVWPVQVTLTSNNLNKLKADLEQQKATVIEFFRQQGFSPEEFSTGPVNIQDTQANPYGNNANLPYRYIAQMEFTVRTNNLQKLQNSLTASLELVAQGILIGSKNTWQPIEYIFTSLNTIKPDMIEEATKNAREVAEKFAKDSDSRVGKIKSAKQGVFSITDRDQNTPFVKNVRVVTTIDYFIKD</sequence>
<dbReference type="EMBL" id="BNAG01000004">
    <property type="protein sequence ID" value="GHE70814.1"/>
    <property type="molecule type" value="Genomic_DNA"/>
</dbReference>
<dbReference type="PIRSF" id="PIRSF029033">
    <property type="entry name" value="UCP029033"/>
    <property type="match status" value="1"/>
</dbReference>
<dbReference type="InterPro" id="IPR016907">
    <property type="entry name" value="UCP029033"/>
</dbReference>
<feature type="transmembrane region" description="Helical" evidence="1">
    <location>
        <begin position="6"/>
        <end position="26"/>
    </location>
</feature>
<dbReference type="RefSeq" id="WP_189630938.1">
    <property type="nucleotide sequence ID" value="NZ_BNAG01000004.1"/>
</dbReference>
<proteinExistence type="predicted"/>
<organism evidence="2 3">
    <name type="scientific">Roseivirga thermotolerans</name>
    <dbReference type="NCBI Taxonomy" id="1758176"/>
    <lineage>
        <taxon>Bacteria</taxon>
        <taxon>Pseudomonadati</taxon>
        <taxon>Bacteroidota</taxon>
        <taxon>Cytophagia</taxon>
        <taxon>Cytophagales</taxon>
        <taxon>Roseivirgaceae</taxon>
        <taxon>Roseivirga</taxon>
    </lineage>
</organism>
<keyword evidence="1" id="KW-1133">Transmembrane helix</keyword>
<keyword evidence="1" id="KW-0472">Membrane</keyword>
<protein>
    <submittedName>
        <fullName evidence="2">SIMPL domain-containing protein</fullName>
    </submittedName>
</protein>
<dbReference type="PANTHER" id="PTHR34387">
    <property type="entry name" value="SLR1258 PROTEIN"/>
    <property type="match status" value="1"/>
</dbReference>
<name>A0ABQ3I7E2_9BACT</name>
<keyword evidence="3" id="KW-1185">Reference proteome</keyword>
<dbReference type="Proteomes" id="UP000658258">
    <property type="component" value="Unassembled WGS sequence"/>
</dbReference>
<evidence type="ECO:0000313" key="3">
    <source>
        <dbReference type="Proteomes" id="UP000658258"/>
    </source>
</evidence>
<reference evidence="3" key="1">
    <citation type="journal article" date="2019" name="Int. J. Syst. Evol. Microbiol.">
        <title>The Global Catalogue of Microorganisms (GCM) 10K type strain sequencing project: providing services to taxonomists for standard genome sequencing and annotation.</title>
        <authorList>
            <consortium name="The Broad Institute Genomics Platform"/>
            <consortium name="The Broad Institute Genome Sequencing Center for Infectious Disease"/>
            <person name="Wu L."/>
            <person name="Ma J."/>
        </authorList>
    </citation>
    <scope>NUCLEOTIDE SEQUENCE [LARGE SCALE GENOMIC DNA]</scope>
    <source>
        <strain evidence="3">CGMCC 1.15111</strain>
    </source>
</reference>
<dbReference type="InterPro" id="IPR007497">
    <property type="entry name" value="SIMPL/DUF541"/>
</dbReference>
<dbReference type="Gene3D" id="3.30.70.2970">
    <property type="entry name" value="Protein of unknown function (DUF541), domain 2"/>
    <property type="match status" value="1"/>
</dbReference>
<dbReference type="PANTHER" id="PTHR34387:SF2">
    <property type="entry name" value="SLR1258 PROTEIN"/>
    <property type="match status" value="1"/>
</dbReference>
<gene>
    <name evidence="2" type="ORF">GCM10011340_28230</name>
</gene>
<evidence type="ECO:0000256" key="1">
    <source>
        <dbReference type="SAM" id="Phobius"/>
    </source>
</evidence>
<dbReference type="Pfam" id="PF04402">
    <property type="entry name" value="SIMPL"/>
    <property type="match status" value="1"/>
</dbReference>
<evidence type="ECO:0000313" key="2">
    <source>
        <dbReference type="EMBL" id="GHE70814.1"/>
    </source>
</evidence>
<accession>A0ABQ3I7E2</accession>
<keyword evidence="1" id="KW-0812">Transmembrane</keyword>